<sequence length="162" mass="19104">MRRPSADICREFDPSNYSCYYCYWNAKMARRLSYSRHAVDDRDLSTQVNYKMQMNIRRMISEKKHHKRSKRVKDGKQQNHVSFPEFAQNGSAKQFANGTNDIVMTNDTITITTDYHPPPPQPLEPPLTDQDNRKKSKRKHSHSLNKYRRLEIGKNSQLFPLS</sequence>
<proteinExistence type="predicted"/>
<dbReference type="AlphaFoldDB" id="A0A182SE15"/>
<feature type="compositionally biased region" description="Basic residues" evidence="1">
    <location>
        <begin position="134"/>
        <end position="147"/>
    </location>
</feature>
<evidence type="ECO:0000256" key="1">
    <source>
        <dbReference type="SAM" id="MobiDB-lite"/>
    </source>
</evidence>
<dbReference type="Proteomes" id="UP000075901">
    <property type="component" value="Unassembled WGS sequence"/>
</dbReference>
<reference evidence="2" key="2">
    <citation type="submission" date="2020-05" db="UniProtKB">
        <authorList>
            <consortium name="EnsemblMetazoa"/>
        </authorList>
    </citation>
    <scope>IDENTIFICATION</scope>
    <source>
        <strain evidence="2">maculatus3</strain>
    </source>
</reference>
<reference evidence="3" key="1">
    <citation type="submission" date="2013-09" db="EMBL/GenBank/DDBJ databases">
        <title>The Genome Sequence of Anopheles maculatus species B.</title>
        <authorList>
            <consortium name="The Broad Institute Genomics Platform"/>
            <person name="Neafsey D.E."/>
            <person name="Besansky N."/>
            <person name="Howell P."/>
            <person name="Walton C."/>
            <person name="Young S.K."/>
            <person name="Zeng Q."/>
            <person name="Gargeya S."/>
            <person name="Fitzgerald M."/>
            <person name="Haas B."/>
            <person name="Abouelleil A."/>
            <person name="Allen A.W."/>
            <person name="Alvarado L."/>
            <person name="Arachchi H.M."/>
            <person name="Berlin A.M."/>
            <person name="Chapman S.B."/>
            <person name="Gainer-Dewar J."/>
            <person name="Goldberg J."/>
            <person name="Griggs A."/>
            <person name="Gujja S."/>
            <person name="Hansen M."/>
            <person name="Howarth C."/>
            <person name="Imamovic A."/>
            <person name="Ireland A."/>
            <person name="Larimer J."/>
            <person name="McCowan C."/>
            <person name="Murphy C."/>
            <person name="Pearson M."/>
            <person name="Poon T.W."/>
            <person name="Priest M."/>
            <person name="Roberts A."/>
            <person name="Saif S."/>
            <person name="Shea T."/>
            <person name="Sisk P."/>
            <person name="Sykes S."/>
            <person name="Wortman J."/>
            <person name="Nusbaum C."/>
            <person name="Birren B."/>
        </authorList>
    </citation>
    <scope>NUCLEOTIDE SEQUENCE [LARGE SCALE GENOMIC DNA]</scope>
    <source>
        <strain evidence="3">maculatus3</strain>
    </source>
</reference>
<name>A0A182SE15_9DIPT</name>
<dbReference type="VEuPathDB" id="VectorBase:AMAM004887"/>
<feature type="region of interest" description="Disordered" evidence="1">
    <location>
        <begin position="63"/>
        <end position="90"/>
    </location>
</feature>
<evidence type="ECO:0000313" key="2">
    <source>
        <dbReference type="EnsemblMetazoa" id="AMAM004887-PA"/>
    </source>
</evidence>
<protein>
    <submittedName>
        <fullName evidence="2">Uncharacterized protein</fullName>
    </submittedName>
</protein>
<accession>A0A182SE15</accession>
<dbReference type="EnsemblMetazoa" id="AMAM004887-RA">
    <property type="protein sequence ID" value="AMAM004887-PA"/>
    <property type="gene ID" value="AMAM004887"/>
</dbReference>
<evidence type="ECO:0000313" key="3">
    <source>
        <dbReference type="Proteomes" id="UP000075901"/>
    </source>
</evidence>
<feature type="compositionally biased region" description="Pro residues" evidence="1">
    <location>
        <begin position="116"/>
        <end position="125"/>
    </location>
</feature>
<keyword evidence="3" id="KW-1185">Reference proteome</keyword>
<feature type="region of interest" description="Disordered" evidence="1">
    <location>
        <begin position="110"/>
        <end position="162"/>
    </location>
</feature>
<organism evidence="2 3">
    <name type="scientific">Anopheles maculatus</name>
    <dbReference type="NCBI Taxonomy" id="74869"/>
    <lineage>
        <taxon>Eukaryota</taxon>
        <taxon>Metazoa</taxon>
        <taxon>Ecdysozoa</taxon>
        <taxon>Arthropoda</taxon>
        <taxon>Hexapoda</taxon>
        <taxon>Insecta</taxon>
        <taxon>Pterygota</taxon>
        <taxon>Neoptera</taxon>
        <taxon>Endopterygota</taxon>
        <taxon>Diptera</taxon>
        <taxon>Nematocera</taxon>
        <taxon>Culicoidea</taxon>
        <taxon>Culicidae</taxon>
        <taxon>Anophelinae</taxon>
        <taxon>Anopheles</taxon>
        <taxon>Anopheles maculatus group</taxon>
    </lineage>
</organism>